<comment type="caution">
    <text evidence="2">The sequence shown here is derived from an EMBL/GenBank/DDBJ whole genome shotgun (WGS) entry which is preliminary data.</text>
</comment>
<protein>
    <submittedName>
        <fullName evidence="2">Uncharacterized protein</fullName>
    </submittedName>
</protein>
<sequence length="67" mass="7498">MPRDYPLRLVPACSTRPRCDPLPARRERMARVPLMTTRIFMIALPAAATGFLGSGRFHAERMNGEIG</sequence>
<feature type="transmembrane region" description="Helical" evidence="1">
    <location>
        <begin position="35"/>
        <end position="53"/>
    </location>
</feature>
<keyword evidence="1" id="KW-0812">Transmembrane</keyword>
<name>A0A365Z124_9PROT</name>
<keyword evidence="1" id="KW-0472">Membrane</keyword>
<accession>A0A365Z124</accession>
<dbReference type="Proteomes" id="UP000252680">
    <property type="component" value="Unassembled WGS sequence"/>
</dbReference>
<organism evidence="2 3">
    <name type="scientific">Novacetimonas cocois</name>
    <dbReference type="NCBI Taxonomy" id="1747507"/>
    <lineage>
        <taxon>Bacteria</taxon>
        <taxon>Pseudomonadati</taxon>
        <taxon>Pseudomonadota</taxon>
        <taxon>Alphaproteobacteria</taxon>
        <taxon>Acetobacterales</taxon>
        <taxon>Acetobacteraceae</taxon>
        <taxon>Novacetimonas</taxon>
    </lineage>
</organism>
<gene>
    <name evidence="2" type="ORF">NJLHNGOC_03530</name>
</gene>
<proteinExistence type="predicted"/>
<evidence type="ECO:0000313" key="2">
    <source>
        <dbReference type="EMBL" id="RBM08835.1"/>
    </source>
</evidence>
<evidence type="ECO:0000256" key="1">
    <source>
        <dbReference type="SAM" id="Phobius"/>
    </source>
</evidence>
<reference evidence="2 3" key="1">
    <citation type="submission" date="2018-05" db="EMBL/GenBank/DDBJ databases">
        <title>Komagataeibacter cocois sp. nov., for a novel cellulose- producing strain isolated from coconut milk.</title>
        <authorList>
            <person name="Liu L."/>
            <person name="Wang Y."/>
            <person name="Liu S."/>
            <person name="Bi J."/>
            <person name="Chen H."/>
            <person name="Deng J."/>
            <person name="Zhang C."/>
            <person name="Hu Q."/>
            <person name="Li C."/>
        </authorList>
    </citation>
    <scope>NUCLEOTIDE SEQUENCE [LARGE SCALE GENOMIC DNA]</scope>
    <source>
        <strain evidence="2 3">WE7</strain>
    </source>
</reference>
<dbReference type="EMBL" id="QEXL01000003">
    <property type="protein sequence ID" value="RBM08835.1"/>
    <property type="molecule type" value="Genomic_DNA"/>
</dbReference>
<keyword evidence="3" id="KW-1185">Reference proteome</keyword>
<dbReference type="AlphaFoldDB" id="A0A365Z124"/>
<keyword evidence="1" id="KW-1133">Transmembrane helix</keyword>
<evidence type="ECO:0000313" key="3">
    <source>
        <dbReference type="Proteomes" id="UP000252680"/>
    </source>
</evidence>